<comment type="catalytic activity">
    <reaction evidence="1">
        <text>Random endo-hydrolysis of N-acetyl-beta-D-glucosaminide (1-&gt;4)-beta-linkages in chitin and chitodextrins.</text>
        <dbReference type="EC" id="3.2.1.14"/>
    </reaction>
</comment>
<dbReference type="SUPFAM" id="SSF51445">
    <property type="entry name" value="(Trans)glycosidases"/>
    <property type="match status" value="1"/>
</dbReference>
<keyword evidence="2 7" id="KW-0378">Hydrolase</keyword>
<dbReference type="PROSITE" id="PS01095">
    <property type="entry name" value="GH18_1"/>
    <property type="match status" value="1"/>
</dbReference>
<organism evidence="11 12">
    <name type="scientific">Linnemannia gamsii</name>
    <dbReference type="NCBI Taxonomy" id="64522"/>
    <lineage>
        <taxon>Eukaryota</taxon>
        <taxon>Fungi</taxon>
        <taxon>Fungi incertae sedis</taxon>
        <taxon>Mucoromycota</taxon>
        <taxon>Mortierellomycotina</taxon>
        <taxon>Mortierellomycetes</taxon>
        <taxon>Mortierellales</taxon>
        <taxon>Mortierellaceae</taxon>
        <taxon>Linnemannia</taxon>
    </lineage>
</organism>
<keyword evidence="3" id="KW-0146">Chitin degradation</keyword>
<dbReference type="Gene3D" id="3.10.50.10">
    <property type="match status" value="1"/>
</dbReference>
<evidence type="ECO:0000256" key="5">
    <source>
        <dbReference type="ARBA" id="ARBA00023295"/>
    </source>
</evidence>
<dbReference type="GO" id="GO:0005576">
    <property type="term" value="C:extracellular region"/>
    <property type="evidence" value="ECO:0007669"/>
    <property type="project" value="InterPro"/>
</dbReference>
<sequence>MKVTSVVLAALGVTVSLAALTTTTPAPAVNGDKAVIGYFETLHGFPIDQLDLSKYTHINYAFGAMWKGAPDPYVVYVDYTTEGPKLKELVRRGHANGVKIIMSIGGWYGSQTFSEVAADPLKRKKWIESAMIFLRPNTLGENVPIPDGWNMDGLDIDWEYPGRPGAICNTVAPNDTANYLLLLKEVRAQMDLEFPTNHKTITSAVSIFPWAGADGNSLTDIRAFIPVFDWVNIMVYDVHGPWSSSTGPNAPIYNAPAPGDPFSAQQAIDTWTAAGWPKDKIALGTPFYGRAFTATVNMNARDPVTQYAPHTGVAPKGGPSDSNATFALCDEGAQFWGFWNWGEIRENILVDDSLTVPTAGWKRYWDNTTKTPWLFRESDSMYVSYDDPTSMSLKVDFARLHGLKGLFMWEAQMDYKDELLTVLNQIHCSSAACICNDVDAWSSATAYGQPGRKVAYNGRLWTNKWWTRGETPAGNEWGAWKSVGAC</sequence>
<dbReference type="PANTHER" id="PTHR11177">
    <property type="entry name" value="CHITINASE"/>
    <property type="match status" value="1"/>
</dbReference>
<dbReference type="SUPFAM" id="SSF54556">
    <property type="entry name" value="Chitinase insertion domain"/>
    <property type="match status" value="1"/>
</dbReference>
<name>A0A9P6QRQ6_9FUNG</name>
<dbReference type="Pfam" id="PF00704">
    <property type="entry name" value="Glyco_hydro_18"/>
    <property type="match status" value="1"/>
</dbReference>
<dbReference type="GO" id="GO:0030246">
    <property type="term" value="F:carbohydrate binding"/>
    <property type="evidence" value="ECO:0007669"/>
    <property type="project" value="InterPro"/>
</dbReference>
<dbReference type="SUPFAM" id="SSF51055">
    <property type="entry name" value="Carbohydrate binding domain"/>
    <property type="match status" value="1"/>
</dbReference>
<dbReference type="InterPro" id="IPR001223">
    <property type="entry name" value="Glyco_hydro18_cat"/>
</dbReference>
<evidence type="ECO:0000256" key="2">
    <source>
        <dbReference type="ARBA" id="ARBA00022801"/>
    </source>
</evidence>
<dbReference type="InterPro" id="IPR001579">
    <property type="entry name" value="Glyco_hydro_18_chit_AS"/>
</dbReference>
<comment type="caution">
    <text evidence="11">The sequence shown here is derived from an EMBL/GenBank/DDBJ whole genome shotgun (WGS) entry which is preliminary data.</text>
</comment>
<dbReference type="PANTHER" id="PTHR11177:SF392">
    <property type="entry name" value="HAP41P"/>
    <property type="match status" value="1"/>
</dbReference>
<evidence type="ECO:0000256" key="6">
    <source>
        <dbReference type="ARBA" id="ARBA00023326"/>
    </source>
</evidence>
<proteinExistence type="inferred from homology"/>
<evidence type="ECO:0000256" key="3">
    <source>
        <dbReference type="ARBA" id="ARBA00023024"/>
    </source>
</evidence>
<keyword evidence="6" id="KW-0624">Polysaccharide degradation</keyword>
<keyword evidence="5 7" id="KW-0326">Glycosidase</keyword>
<dbReference type="SMART" id="SM00495">
    <property type="entry name" value="ChtBD3"/>
    <property type="match status" value="1"/>
</dbReference>
<protein>
    <recommendedName>
        <fullName evidence="10">GH18 domain-containing protein</fullName>
    </recommendedName>
</protein>
<dbReference type="InterPro" id="IPR036573">
    <property type="entry name" value="CBM_sf_5/12"/>
</dbReference>
<dbReference type="OrthoDB" id="76388at2759"/>
<dbReference type="AlphaFoldDB" id="A0A9P6QRQ6"/>
<evidence type="ECO:0000313" key="11">
    <source>
        <dbReference type="EMBL" id="KAG0289873.1"/>
    </source>
</evidence>
<evidence type="ECO:0000256" key="8">
    <source>
        <dbReference type="RuleBase" id="RU004453"/>
    </source>
</evidence>
<dbReference type="GO" id="GO:0000272">
    <property type="term" value="P:polysaccharide catabolic process"/>
    <property type="evidence" value="ECO:0007669"/>
    <property type="project" value="UniProtKB-KW"/>
</dbReference>
<accession>A0A9P6QRQ6</accession>
<evidence type="ECO:0000256" key="7">
    <source>
        <dbReference type="RuleBase" id="RU000489"/>
    </source>
</evidence>
<dbReference type="GO" id="GO:0008061">
    <property type="term" value="F:chitin binding"/>
    <property type="evidence" value="ECO:0007669"/>
    <property type="project" value="InterPro"/>
</dbReference>
<dbReference type="InterPro" id="IPR050314">
    <property type="entry name" value="Glycosyl_Hydrlase_18"/>
</dbReference>
<feature type="signal peptide" evidence="9">
    <location>
        <begin position="1"/>
        <end position="18"/>
    </location>
</feature>
<evidence type="ECO:0000256" key="1">
    <source>
        <dbReference type="ARBA" id="ARBA00000822"/>
    </source>
</evidence>
<keyword evidence="12" id="KW-1185">Reference proteome</keyword>
<keyword evidence="9" id="KW-0732">Signal</keyword>
<evidence type="ECO:0000256" key="9">
    <source>
        <dbReference type="SAM" id="SignalP"/>
    </source>
</evidence>
<feature type="domain" description="GH18" evidence="10">
    <location>
        <begin position="33"/>
        <end position="430"/>
    </location>
</feature>
<evidence type="ECO:0000259" key="10">
    <source>
        <dbReference type="PROSITE" id="PS51910"/>
    </source>
</evidence>
<keyword evidence="4" id="KW-0119">Carbohydrate metabolism</keyword>
<reference evidence="11" key="1">
    <citation type="journal article" date="2020" name="Fungal Divers.">
        <title>Resolving the Mortierellaceae phylogeny through synthesis of multi-gene phylogenetics and phylogenomics.</title>
        <authorList>
            <person name="Vandepol N."/>
            <person name="Liber J."/>
            <person name="Desiro A."/>
            <person name="Na H."/>
            <person name="Kennedy M."/>
            <person name="Barry K."/>
            <person name="Grigoriev I.V."/>
            <person name="Miller A.N."/>
            <person name="O'Donnell K."/>
            <person name="Stajich J.E."/>
            <person name="Bonito G."/>
        </authorList>
    </citation>
    <scope>NUCLEOTIDE SEQUENCE</scope>
    <source>
        <strain evidence="11">NVP60</strain>
    </source>
</reference>
<dbReference type="Gene3D" id="3.20.20.80">
    <property type="entry name" value="Glycosidases"/>
    <property type="match status" value="1"/>
</dbReference>
<dbReference type="PROSITE" id="PS51910">
    <property type="entry name" value="GH18_2"/>
    <property type="match status" value="1"/>
</dbReference>
<evidence type="ECO:0000313" key="12">
    <source>
        <dbReference type="Proteomes" id="UP000823405"/>
    </source>
</evidence>
<dbReference type="GO" id="GO:0006032">
    <property type="term" value="P:chitin catabolic process"/>
    <property type="evidence" value="ECO:0007669"/>
    <property type="project" value="UniProtKB-KW"/>
</dbReference>
<dbReference type="EMBL" id="JAAAIN010002814">
    <property type="protein sequence ID" value="KAG0289873.1"/>
    <property type="molecule type" value="Genomic_DNA"/>
</dbReference>
<dbReference type="SMART" id="SM00636">
    <property type="entry name" value="Glyco_18"/>
    <property type="match status" value="1"/>
</dbReference>
<evidence type="ECO:0000256" key="4">
    <source>
        <dbReference type="ARBA" id="ARBA00023277"/>
    </source>
</evidence>
<dbReference type="CDD" id="cd12215">
    <property type="entry name" value="ChiC_BD"/>
    <property type="match status" value="1"/>
</dbReference>
<dbReference type="GO" id="GO:0008843">
    <property type="term" value="F:endochitinase activity"/>
    <property type="evidence" value="ECO:0007669"/>
    <property type="project" value="UniProtKB-EC"/>
</dbReference>
<feature type="chain" id="PRO_5040134801" description="GH18 domain-containing protein" evidence="9">
    <location>
        <begin position="19"/>
        <end position="486"/>
    </location>
</feature>
<comment type="similarity">
    <text evidence="8">Belongs to the glycosyl hydrolase 18 family.</text>
</comment>
<dbReference type="InterPro" id="IPR011583">
    <property type="entry name" value="Chitinase_II/V-like_cat"/>
</dbReference>
<dbReference type="InterPro" id="IPR029070">
    <property type="entry name" value="Chitinase_insertion_sf"/>
</dbReference>
<dbReference type="InterPro" id="IPR017853">
    <property type="entry name" value="GH"/>
</dbReference>
<dbReference type="InterPro" id="IPR003610">
    <property type="entry name" value="CBM5/12"/>
</dbReference>
<dbReference type="Proteomes" id="UP000823405">
    <property type="component" value="Unassembled WGS sequence"/>
</dbReference>
<gene>
    <name evidence="11" type="ORF">BGZ97_006355</name>
</gene>
<dbReference type="Gene3D" id="2.10.10.20">
    <property type="entry name" value="Carbohydrate-binding module superfamily 5/12"/>
    <property type="match status" value="1"/>
</dbReference>